<feature type="transmembrane region" description="Helical" evidence="2">
    <location>
        <begin position="212"/>
        <end position="233"/>
    </location>
</feature>
<feature type="transmembrane region" description="Helical" evidence="2">
    <location>
        <begin position="134"/>
        <end position="152"/>
    </location>
</feature>
<proteinExistence type="predicted"/>
<sequence length="362" mass="42813">MIFVLFKTKSTMITNEFGEILHRYIYMGFRKALKFHQFYFGDEFQNLTAVKLEENDKLQKVLEEIKEEDKDIEDAEGKEVNVGLAGIGSLKPQIQFFQSLMFMELQVTEEELSEQTEGSGCFVFSFLISSLRSFSYFILVISWLHGLIFLPLRSLYTILIWNKNGFFGFWYYYVLVFKSNEVISKSMELEGGIDEHIENENVENGIALAKSIYLIIGFKFIWHYVGHFGFIWFDYQIVFWNKVGSIGVYCICVDFPWIWKFECNVMNWYCICWMEGAWSVRGYQSGGSMIVLLNKVLLQSRSLVSSNQRLFQFGCREQDRINFPFYLAFWHYYGCILYMYSIKAYNWCYKGQALFVIILMEL</sequence>
<evidence type="ECO:0000256" key="1">
    <source>
        <dbReference type="SAM" id="Coils"/>
    </source>
</evidence>
<feature type="transmembrane region" description="Helical" evidence="2">
    <location>
        <begin position="239"/>
        <end position="259"/>
    </location>
</feature>
<evidence type="ECO:0000313" key="3">
    <source>
        <dbReference type="EMBL" id="CAG7862763.1"/>
    </source>
</evidence>
<feature type="coiled-coil region" evidence="1">
    <location>
        <begin position="48"/>
        <end position="78"/>
    </location>
</feature>
<keyword evidence="1" id="KW-0175">Coiled coil</keyword>
<dbReference type="Gramene" id="A09p32300.2_BraZ1">
    <property type="protein sequence ID" value="A09p32300.2_BraZ1.CDS.1"/>
    <property type="gene ID" value="A09g32300.2_BraZ1"/>
</dbReference>
<gene>
    <name evidence="3" type="ORF">BRAPAZ1V2_A09P32300.2</name>
</gene>
<evidence type="ECO:0000256" key="2">
    <source>
        <dbReference type="SAM" id="Phobius"/>
    </source>
</evidence>
<dbReference type="Proteomes" id="UP000694005">
    <property type="component" value="Chromosome A09"/>
</dbReference>
<reference evidence="3 4" key="1">
    <citation type="submission" date="2021-07" db="EMBL/GenBank/DDBJ databases">
        <authorList>
            <consortium name="Genoscope - CEA"/>
            <person name="William W."/>
        </authorList>
    </citation>
    <scope>NUCLEOTIDE SEQUENCE [LARGE SCALE GENOMIC DNA]</scope>
</reference>
<feature type="transmembrane region" description="Helical" evidence="2">
    <location>
        <begin position="158"/>
        <end position="177"/>
    </location>
</feature>
<dbReference type="AlphaFoldDB" id="A0A8D9CX39"/>
<accession>A0A8D9CX39</accession>
<keyword evidence="2" id="KW-1133">Transmembrane helix</keyword>
<keyword evidence="2" id="KW-0812">Transmembrane</keyword>
<dbReference type="EMBL" id="LS974625">
    <property type="protein sequence ID" value="CAG7862763.1"/>
    <property type="molecule type" value="Genomic_DNA"/>
</dbReference>
<name>A0A8D9CX39_BRACM</name>
<evidence type="ECO:0000313" key="4">
    <source>
        <dbReference type="Proteomes" id="UP000694005"/>
    </source>
</evidence>
<organism evidence="3 4">
    <name type="scientific">Brassica campestris</name>
    <name type="common">Field mustard</name>
    <dbReference type="NCBI Taxonomy" id="3711"/>
    <lineage>
        <taxon>Eukaryota</taxon>
        <taxon>Viridiplantae</taxon>
        <taxon>Streptophyta</taxon>
        <taxon>Embryophyta</taxon>
        <taxon>Tracheophyta</taxon>
        <taxon>Spermatophyta</taxon>
        <taxon>Magnoliopsida</taxon>
        <taxon>eudicotyledons</taxon>
        <taxon>Gunneridae</taxon>
        <taxon>Pentapetalae</taxon>
        <taxon>rosids</taxon>
        <taxon>malvids</taxon>
        <taxon>Brassicales</taxon>
        <taxon>Brassicaceae</taxon>
        <taxon>Brassiceae</taxon>
        <taxon>Brassica</taxon>
    </lineage>
</organism>
<keyword evidence="2" id="KW-0472">Membrane</keyword>
<feature type="non-terminal residue" evidence="3">
    <location>
        <position position="362"/>
    </location>
</feature>
<protein>
    <submittedName>
        <fullName evidence="3">Uncharacterized protein</fullName>
    </submittedName>
</protein>